<reference evidence="14 15" key="1">
    <citation type="submission" date="2023-11" db="EMBL/GenBank/DDBJ databases">
        <title>An acidophilic fungus is an integral part of prey digestion in a carnivorous sundew plant.</title>
        <authorList>
            <person name="Tsai I.J."/>
        </authorList>
    </citation>
    <scope>NUCLEOTIDE SEQUENCE [LARGE SCALE GENOMIC DNA]</scope>
    <source>
        <strain evidence="14">169a</strain>
    </source>
</reference>
<dbReference type="PANTHER" id="PTHR13269">
    <property type="entry name" value="NUCLEOPORIN NDC1"/>
    <property type="match status" value="1"/>
</dbReference>
<keyword evidence="6" id="KW-0509">mRNA transport</keyword>
<protein>
    <recommendedName>
        <fullName evidence="16">Nucleoporin NDC1</fullName>
    </recommendedName>
</protein>
<evidence type="ECO:0000256" key="5">
    <source>
        <dbReference type="ARBA" id="ARBA00022692"/>
    </source>
</evidence>
<feature type="transmembrane region" description="Helical" evidence="13">
    <location>
        <begin position="86"/>
        <end position="106"/>
    </location>
</feature>
<keyword evidence="4" id="KW-0813">Transport</keyword>
<dbReference type="GO" id="GO:0015031">
    <property type="term" value="P:protein transport"/>
    <property type="evidence" value="ECO:0007669"/>
    <property type="project" value="UniProtKB-KW"/>
</dbReference>
<evidence type="ECO:0000256" key="12">
    <source>
        <dbReference type="ARBA" id="ARBA00023242"/>
    </source>
</evidence>
<evidence type="ECO:0000256" key="7">
    <source>
        <dbReference type="ARBA" id="ARBA00022927"/>
    </source>
</evidence>
<keyword evidence="10" id="KW-0906">Nuclear pore complex</keyword>
<keyword evidence="7" id="KW-0653">Protein transport</keyword>
<keyword evidence="5 13" id="KW-0812">Transmembrane</keyword>
<gene>
    <name evidence="14" type="ORF">R9X50_00390800</name>
</gene>
<dbReference type="Proteomes" id="UP001303373">
    <property type="component" value="Chromosome 5"/>
</dbReference>
<keyword evidence="9" id="KW-0811">Translocation</keyword>
<evidence type="ECO:0000256" key="11">
    <source>
        <dbReference type="ARBA" id="ARBA00023136"/>
    </source>
</evidence>
<name>A0AAQ3M6L9_9PEZI</name>
<keyword evidence="15" id="KW-1185">Reference proteome</keyword>
<feature type="transmembrane region" description="Helical" evidence="13">
    <location>
        <begin position="54"/>
        <end position="74"/>
    </location>
</feature>
<dbReference type="GO" id="GO:0006999">
    <property type="term" value="P:nuclear pore organization"/>
    <property type="evidence" value="ECO:0007669"/>
    <property type="project" value="TreeGrafter"/>
</dbReference>
<dbReference type="GO" id="GO:0070762">
    <property type="term" value="C:nuclear pore transmembrane ring"/>
    <property type="evidence" value="ECO:0007669"/>
    <property type="project" value="TreeGrafter"/>
</dbReference>
<dbReference type="GO" id="GO:0005816">
    <property type="term" value="C:spindle pole body"/>
    <property type="evidence" value="ECO:0007669"/>
    <property type="project" value="TreeGrafter"/>
</dbReference>
<accession>A0AAQ3M6L9</accession>
<dbReference type="AlphaFoldDB" id="A0AAQ3M6L9"/>
<feature type="transmembrane region" description="Helical" evidence="13">
    <location>
        <begin position="174"/>
        <end position="192"/>
    </location>
</feature>
<evidence type="ECO:0000256" key="10">
    <source>
        <dbReference type="ARBA" id="ARBA00023132"/>
    </source>
</evidence>
<keyword evidence="8 13" id="KW-1133">Transmembrane helix</keyword>
<dbReference type="GO" id="GO:0070631">
    <property type="term" value="P:spindle pole body localization"/>
    <property type="evidence" value="ECO:0007669"/>
    <property type="project" value="TreeGrafter"/>
</dbReference>
<evidence type="ECO:0000256" key="6">
    <source>
        <dbReference type="ARBA" id="ARBA00022816"/>
    </source>
</evidence>
<comment type="similarity">
    <text evidence="3">Belongs to the NDC1 family.</text>
</comment>
<evidence type="ECO:0000313" key="14">
    <source>
        <dbReference type="EMBL" id="WPH01073.1"/>
    </source>
</evidence>
<feature type="transmembrane region" description="Helical" evidence="13">
    <location>
        <begin position="127"/>
        <end position="147"/>
    </location>
</feature>
<dbReference type="GO" id="GO:0031965">
    <property type="term" value="C:nuclear membrane"/>
    <property type="evidence" value="ECO:0007669"/>
    <property type="project" value="UniProtKB-SubCell"/>
</dbReference>
<evidence type="ECO:0000256" key="1">
    <source>
        <dbReference type="ARBA" id="ARBA00004232"/>
    </source>
</evidence>
<keyword evidence="12" id="KW-0539">Nucleus</keyword>
<dbReference type="GO" id="GO:0051028">
    <property type="term" value="P:mRNA transport"/>
    <property type="evidence" value="ECO:0007669"/>
    <property type="project" value="UniProtKB-KW"/>
</dbReference>
<evidence type="ECO:0008006" key="16">
    <source>
        <dbReference type="Google" id="ProtNLM"/>
    </source>
</evidence>
<feature type="transmembrane region" description="Helical" evidence="13">
    <location>
        <begin position="240"/>
        <end position="265"/>
    </location>
</feature>
<evidence type="ECO:0000256" key="3">
    <source>
        <dbReference type="ARBA" id="ARBA00005760"/>
    </source>
</evidence>
<dbReference type="EMBL" id="CP138584">
    <property type="protein sequence ID" value="WPH01073.1"/>
    <property type="molecule type" value="Genomic_DNA"/>
</dbReference>
<evidence type="ECO:0000256" key="2">
    <source>
        <dbReference type="ARBA" id="ARBA00004567"/>
    </source>
</evidence>
<evidence type="ECO:0000313" key="15">
    <source>
        <dbReference type="Proteomes" id="UP001303373"/>
    </source>
</evidence>
<evidence type="ECO:0000256" key="8">
    <source>
        <dbReference type="ARBA" id="ARBA00022989"/>
    </source>
</evidence>
<organism evidence="14 15">
    <name type="scientific">Acrodontium crateriforme</name>
    <dbReference type="NCBI Taxonomy" id="150365"/>
    <lineage>
        <taxon>Eukaryota</taxon>
        <taxon>Fungi</taxon>
        <taxon>Dikarya</taxon>
        <taxon>Ascomycota</taxon>
        <taxon>Pezizomycotina</taxon>
        <taxon>Dothideomycetes</taxon>
        <taxon>Dothideomycetidae</taxon>
        <taxon>Mycosphaerellales</taxon>
        <taxon>Teratosphaeriaceae</taxon>
        <taxon>Acrodontium</taxon>
    </lineage>
</organism>
<comment type="subcellular location">
    <subcellularLocation>
        <location evidence="1">Nucleus membrane</location>
        <topology evidence="1">Multi-pass membrane protein</topology>
    </subcellularLocation>
    <subcellularLocation>
        <location evidence="2">Nucleus</location>
        <location evidence="2">Nuclear pore complex</location>
    </subcellularLocation>
</comment>
<dbReference type="InterPro" id="IPR019049">
    <property type="entry name" value="Nucleoporin_prot_Ndc1/Nup"/>
</dbReference>
<evidence type="ECO:0000256" key="9">
    <source>
        <dbReference type="ARBA" id="ARBA00023010"/>
    </source>
</evidence>
<evidence type="ECO:0000256" key="4">
    <source>
        <dbReference type="ARBA" id="ARBA00022448"/>
    </source>
</evidence>
<evidence type="ECO:0000256" key="13">
    <source>
        <dbReference type="SAM" id="Phobius"/>
    </source>
</evidence>
<sequence length="682" mass="75117">MSTRTATSLHNGALITSQAATTAESSKSPVAQVARPYKDFLTPALHRRFTKASAVLLILCWVEATLMSHAGWFWSWFPLSLTGLRALVLFVPCLAVFIVRVANLHVGKRAAASQFDGLMQDLASVRAAAALVWYCFSGWFFGEIYIWTRGEGSGLGWIDLGRPYERARMNENPVYLRALFVFLAVVQATLHLTRDTDRLPIDTHEPTVAKEEPAPRLPVPLQQLAAQGGTIMGNAVKLTIFGVVFIAPVYFLLLRSSLWSVTFWFARRYFRQLPENSDRTGLANLPTLLWQCLSSSFMLALLWEISNAAFTILVTEAPLKKGQPLTSEIQDASGVIISKSKDPNGSLIRGLKAKKEVPKSFAFWELNIICSNFAARRKTIFTEVDRSKDLGTTWNQVSSLCLAELTSISARIQAAQQPLESKKKADEKALQLQQHENLMPTEKQESLGLPKIGSGTLDNRAIFQQPKTNNDFVHTIGGVAKSLGQSPGAVNPVLPRARRAAKWVADEALSKEAQYNILNPRFGPNNAAIEVLNLAPAQIFRHTFARRACAVIFGIPHSNQLNIVHAARSLARMAVCSLKEDDYGQVAKSVPSIVRTFSTAITDIEAFVAGLAPSWTDVTFVSPRDRRVEEVEEVLAVLREGLEEVLLAFAEYASAIGLTKKDIRDAREAVVGKAGGMEMVKT</sequence>
<dbReference type="PANTHER" id="PTHR13269:SF6">
    <property type="entry name" value="NUCLEOPORIN NDC1"/>
    <property type="match status" value="1"/>
</dbReference>
<dbReference type="Pfam" id="PF09531">
    <property type="entry name" value="Ndc1_Nup"/>
    <property type="match status" value="1"/>
</dbReference>
<dbReference type="GO" id="GO:0106166">
    <property type="term" value="F:spindle pole body-nuclear membrane anchor activity"/>
    <property type="evidence" value="ECO:0007669"/>
    <property type="project" value="TreeGrafter"/>
</dbReference>
<proteinExistence type="inferred from homology"/>
<keyword evidence="11 13" id="KW-0472">Membrane</keyword>